<name>A0A6A5UG52_9PLEO</name>
<feature type="domain" description="DyP dimeric alpha+beta barrel" evidence="10">
    <location>
        <begin position="10"/>
        <end position="188"/>
    </location>
</feature>
<evidence type="ECO:0000256" key="7">
    <source>
        <dbReference type="ARBA" id="ARBA00023004"/>
    </source>
</evidence>
<evidence type="ECO:0000256" key="1">
    <source>
        <dbReference type="ARBA" id="ARBA00001970"/>
    </source>
</evidence>
<accession>A0A6A5UG52</accession>
<dbReference type="AlphaFoldDB" id="A0A6A5UG52"/>
<dbReference type="GO" id="GO:0005829">
    <property type="term" value="C:cytosol"/>
    <property type="evidence" value="ECO:0007669"/>
    <property type="project" value="TreeGrafter"/>
</dbReference>
<dbReference type="OrthoDB" id="3207336at2759"/>
<comment type="cofactor">
    <cofactor evidence="1">
        <name>heme b</name>
        <dbReference type="ChEBI" id="CHEBI:60344"/>
    </cofactor>
</comment>
<organism evidence="11 12">
    <name type="scientific">Byssothecium circinans</name>
    <dbReference type="NCBI Taxonomy" id="147558"/>
    <lineage>
        <taxon>Eukaryota</taxon>
        <taxon>Fungi</taxon>
        <taxon>Dikarya</taxon>
        <taxon>Ascomycota</taxon>
        <taxon>Pezizomycotina</taxon>
        <taxon>Dothideomycetes</taxon>
        <taxon>Pleosporomycetidae</taxon>
        <taxon>Pleosporales</taxon>
        <taxon>Massarineae</taxon>
        <taxon>Massarinaceae</taxon>
        <taxon>Byssothecium</taxon>
    </lineage>
</organism>
<dbReference type="GO" id="GO:0020037">
    <property type="term" value="F:heme binding"/>
    <property type="evidence" value="ECO:0007669"/>
    <property type="project" value="InterPro"/>
</dbReference>
<dbReference type="SUPFAM" id="SSF54909">
    <property type="entry name" value="Dimeric alpha+beta barrel"/>
    <property type="match status" value="1"/>
</dbReference>
<evidence type="ECO:0000256" key="8">
    <source>
        <dbReference type="ARBA" id="ARBA00025737"/>
    </source>
</evidence>
<dbReference type="GO" id="GO:0004601">
    <property type="term" value="F:peroxidase activity"/>
    <property type="evidence" value="ECO:0007669"/>
    <property type="project" value="UniProtKB-KW"/>
</dbReference>
<feature type="domain" description="Dyp-type peroxidase C-terminal" evidence="9">
    <location>
        <begin position="197"/>
        <end position="394"/>
    </location>
</feature>
<keyword evidence="6" id="KW-0560">Oxidoreductase</keyword>
<dbReference type="PROSITE" id="PS51404">
    <property type="entry name" value="DYP_PEROXIDASE"/>
    <property type="match status" value="1"/>
</dbReference>
<evidence type="ECO:0000259" key="9">
    <source>
        <dbReference type="Pfam" id="PF20628"/>
    </source>
</evidence>
<evidence type="ECO:0000259" key="10">
    <source>
        <dbReference type="Pfam" id="PF21105"/>
    </source>
</evidence>
<proteinExistence type="inferred from homology"/>
<dbReference type="NCBIfam" id="TIGR01413">
    <property type="entry name" value="Dyp_perox_fam"/>
    <property type="match status" value="1"/>
</dbReference>
<keyword evidence="5" id="KW-0732">Signal</keyword>
<dbReference type="GO" id="GO:0046872">
    <property type="term" value="F:metal ion binding"/>
    <property type="evidence" value="ECO:0007669"/>
    <property type="project" value="UniProtKB-KW"/>
</dbReference>
<evidence type="ECO:0000256" key="3">
    <source>
        <dbReference type="ARBA" id="ARBA00022617"/>
    </source>
</evidence>
<protein>
    <submittedName>
        <fullName evidence="11">Dyp-type peroxidase</fullName>
    </submittedName>
</protein>
<dbReference type="Pfam" id="PF20628">
    <property type="entry name" value="Dyp_perox_C"/>
    <property type="match status" value="1"/>
</dbReference>
<dbReference type="PANTHER" id="PTHR30521:SF4">
    <property type="entry name" value="DEFERROCHELATASE"/>
    <property type="match status" value="1"/>
</dbReference>
<reference evidence="11" key="1">
    <citation type="journal article" date="2020" name="Stud. Mycol.">
        <title>101 Dothideomycetes genomes: a test case for predicting lifestyles and emergence of pathogens.</title>
        <authorList>
            <person name="Haridas S."/>
            <person name="Albert R."/>
            <person name="Binder M."/>
            <person name="Bloem J."/>
            <person name="Labutti K."/>
            <person name="Salamov A."/>
            <person name="Andreopoulos B."/>
            <person name="Baker S."/>
            <person name="Barry K."/>
            <person name="Bills G."/>
            <person name="Bluhm B."/>
            <person name="Cannon C."/>
            <person name="Castanera R."/>
            <person name="Culley D."/>
            <person name="Daum C."/>
            <person name="Ezra D."/>
            <person name="Gonzalez J."/>
            <person name="Henrissat B."/>
            <person name="Kuo A."/>
            <person name="Liang C."/>
            <person name="Lipzen A."/>
            <person name="Lutzoni F."/>
            <person name="Magnuson J."/>
            <person name="Mondo S."/>
            <person name="Nolan M."/>
            <person name="Ohm R."/>
            <person name="Pangilinan J."/>
            <person name="Park H.-J."/>
            <person name="Ramirez L."/>
            <person name="Alfaro M."/>
            <person name="Sun H."/>
            <person name="Tritt A."/>
            <person name="Yoshinaga Y."/>
            <person name="Zwiers L.-H."/>
            <person name="Turgeon B."/>
            <person name="Goodwin S."/>
            <person name="Spatafora J."/>
            <person name="Crous P."/>
            <person name="Grigoriev I."/>
        </authorList>
    </citation>
    <scope>NUCLEOTIDE SEQUENCE</scope>
    <source>
        <strain evidence="11">CBS 675.92</strain>
    </source>
</reference>
<sequence>MAVSPLNLANIQGDVLFGLPKQTESFFFFQIDQVDSFQTNLANLVPLVTTAEQTKSNISEIQRFKKNNRIPITKGDGETVHPDIITVSGVNIAFSAKGLQKLNITGDLRESLFTNGMKSGARSLGDLGTVQGNSFVPDWDDTFMGEIHGVTLVTGDSRATVDKKLEEVKSIFLGSVKEVSTVVGDVRPDEEKGNEHFGYRDGISNPSVEGVDAINPGQTVIDQGVALLGRGNDASSGRPDWALDGSFMAFRKLPQLVPEFDKFLLDTAGTQEAADLMGARFVGRWKSGAPIVTTPTKDDPELGADPTRNNDFHFTRGDQSACPFAAHIRKMNPRGDLGESGITPHMVLRRGIPFGPEVSSEEKASNATSRERGLLFVCYQTSIGNGFSFLQQAWANAPSFPTSGAGFDPIIGQTNDASPRPVGGAFANNISQPLNLVAQFVNSKGGEYFFSPSIPTLRDVFAKAVNGTQ</sequence>
<keyword evidence="2 11" id="KW-0575">Peroxidase</keyword>
<dbReference type="Pfam" id="PF21105">
    <property type="entry name" value="DyP_N"/>
    <property type="match status" value="1"/>
</dbReference>
<gene>
    <name evidence="11" type="ORF">CC80DRAFT_489295</name>
</gene>
<keyword evidence="7" id="KW-0408">Iron</keyword>
<keyword evidence="3" id="KW-0349">Heme</keyword>
<evidence type="ECO:0000256" key="6">
    <source>
        <dbReference type="ARBA" id="ARBA00023002"/>
    </source>
</evidence>
<keyword evidence="12" id="KW-1185">Reference proteome</keyword>
<dbReference type="InterPro" id="IPR049509">
    <property type="entry name" value="DyP_N"/>
</dbReference>
<dbReference type="Proteomes" id="UP000800035">
    <property type="component" value="Unassembled WGS sequence"/>
</dbReference>
<evidence type="ECO:0000313" key="12">
    <source>
        <dbReference type="Proteomes" id="UP000800035"/>
    </source>
</evidence>
<dbReference type="InterPro" id="IPR048328">
    <property type="entry name" value="Dyp_perox_C"/>
</dbReference>
<dbReference type="InterPro" id="IPR006314">
    <property type="entry name" value="Dyp_peroxidase"/>
</dbReference>
<evidence type="ECO:0000256" key="4">
    <source>
        <dbReference type="ARBA" id="ARBA00022723"/>
    </source>
</evidence>
<evidence type="ECO:0000256" key="2">
    <source>
        <dbReference type="ARBA" id="ARBA00022559"/>
    </source>
</evidence>
<keyword evidence="4" id="KW-0479">Metal-binding</keyword>
<evidence type="ECO:0000256" key="5">
    <source>
        <dbReference type="ARBA" id="ARBA00022729"/>
    </source>
</evidence>
<dbReference type="EMBL" id="ML976983">
    <property type="protein sequence ID" value="KAF1960067.1"/>
    <property type="molecule type" value="Genomic_DNA"/>
</dbReference>
<dbReference type="PANTHER" id="PTHR30521">
    <property type="entry name" value="DEFERROCHELATASE/PEROXIDASE"/>
    <property type="match status" value="1"/>
</dbReference>
<comment type="similarity">
    <text evidence="8">Belongs to the DyP-type peroxidase family.</text>
</comment>
<evidence type="ECO:0000313" key="11">
    <source>
        <dbReference type="EMBL" id="KAF1960067.1"/>
    </source>
</evidence>
<dbReference type="InterPro" id="IPR011008">
    <property type="entry name" value="Dimeric_a/b-barrel"/>
</dbReference>